<keyword evidence="3" id="KW-1185">Reference proteome</keyword>
<dbReference type="OrthoDB" id="436461at2"/>
<sequence length="1059" mass="120735">MNYSNYIEVIKNLISNKAKEYSVSNKLDHLFFENLLEQIKQPVFTIFNLYSFPVIDDTTLMQYYQIALKEYLSINPIIIEPSHALTKEGFKTWLTKEYLGVDFKWNYTDRYLTQLAKTGRSEKVVSEIELSSLSIVEKMGNPKSNESFYTRGLVVGSVQSGKTGNFNAVINRSIDLGYGLIIILSGIMEDLRSQTQLRIESDVIGEGQNLETQKNQTKGVGKIRRFGKLGDTAVEQVISITSSKSDFNNNLVNADFSLNHTNILVCKKNVGVLKNLIIWLHDYIGEDKTRHDIPMLIIDDEADNASLNNEGKKGREYASKINGHIRALLSLFNKKTYLGYTATPFANVLQDRNPASEAKWVIDTKLLEADGTFKRKLLEQEDYLFPDDFIILLNPPSNYIGAKQIFETAIEEYPNDKIPLVEVVSDHIPSFPTRVWTNEDGVLVGIKHYENKDAFDDDGGYLDFIDYNDYKRSTRAGRSGDIFPEILPESLKESVICFILATAIRESRKKNMLQSALYNPHNTMLIHISRFTLWQNRTRDLVQQFVSDLESSIGTDLPNDPKSIYADFERYWYTYYAGIIESIQSYLPVNYEDKFMAPISFEALKKYIPDAIRNIEVKAINNVTKDKLEYPSNSPKKVIAVGGNRLSRGFTLEGLTINYFIRSTNYSDTLLQMGRWFGYRPGYLDCCKLFITQDSVDKFDSTTRAIEELEIEFRKMESKGKTPENFILRVKKHPGTLKITRPSILKGTKEVNWSYQDQLEQTTRFHVNNKKINAVWQSFKDNIVKKHNFSETKDGFMTANTDANGAIEIIRGENNFPEEDRASMIKFIELCQVKKFLGNWTIAIKSNGQANSTRGKGKLTKAESGLPSDLTLSIRRGPKLNTNGDTTRYRLNFLNKMIFDASGKSANIISSGGDLNLLLDEPQIQAAIAEFRVERTNNFLKKNKDWDLAEAEEAAAKLTVPERVFREKMKPQEGLMIIYLFDSYYTFLQERGGEDEEFSELVKEQNINLNVPIIGIAIGFPPIEPDPGGVYVHGDYELETDEDLDSIEDAELSIPQDSF</sequence>
<reference evidence="2 3" key="1">
    <citation type="submission" date="2019-02" db="EMBL/GenBank/DDBJ databases">
        <title>Pedobacter sp. RP-1-13 sp. nov., isolated from Arctic soil.</title>
        <authorList>
            <person name="Dahal R.H."/>
        </authorList>
    </citation>
    <scope>NUCLEOTIDE SEQUENCE [LARGE SCALE GENOMIC DNA]</scope>
    <source>
        <strain evidence="2 3">RP-1-13</strain>
    </source>
</reference>
<evidence type="ECO:0000259" key="1">
    <source>
        <dbReference type="Pfam" id="PF10593"/>
    </source>
</evidence>
<evidence type="ECO:0000313" key="3">
    <source>
        <dbReference type="Proteomes" id="UP000292884"/>
    </source>
</evidence>
<proteinExistence type="predicted"/>
<gene>
    <name evidence="2" type="ORF">EZ428_19330</name>
</gene>
<dbReference type="RefSeq" id="WP_131554838.1">
    <property type="nucleotide sequence ID" value="NZ_SJSK01000005.1"/>
</dbReference>
<comment type="caution">
    <text evidence="2">The sequence shown here is derived from an EMBL/GenBank/DDBJ whole genome shotgun (WGS) entry which is preliminary data.</text>
</comment>
<dbReference type="EMBL" id="SJSK01000005">
    <property type="protein sequence ID" value="TCC88782.1"/>
    <property type="molecule type" value="Genomic_DNA"/>
</dbReference>
<dbReference type="AlphaFoldDB" id="A0A4R0MR88"/>
<dbReference type="InterPro" id="IPR018310">
    <property type="entry name" value="Put_endonuclease_Z1-dom"/>
</dbReference>
<name>A0A4R0MR88_9SPHI</name>
<organism evidence="2 3">
    <name type="scientific">Pedobacter frigiditerrae</name>
    <dbReference type="NCBI Taxonomy" id="2530452"/>
    <lineage>
        <taxon>Bacteria</taxon>
        <taxon>Pseudomonadati</taxon>
        <taxon>Bacteroidota</taxon>
        <taxon>Sphingobacteriia</taxon>
        <taxon>Sphingobacteriales</taxon>
        <taxon>Sphingobacteriaceae</taxon>
        <taxon>Pedobacter</taxon>
    </lineage>
</organism>
<evidence type="ECO:0000313" key="2">
    <source>
        <dbReference type="EMBL" id="TCC88782.1"/>
    </source>
</evidence>
<accession>A0A4R0MR88</accession>
<feature type="domain" description="Putative endonuclease Z1" evidence="1">
    <location>
        <begin position="490"/>
        <end position="735"/>
    </location>
</feature>
<dbReference type="Proteomes" id="UP000292884">
    <property type="component" value="Unassembled WGS sequence"/>
</dbReference>
<protein>
    <recommendedName>
        <fullName evidence="1">Putative endonuclease Z1 domain-containing protein</fullName>
    </recommendedName>
</protein>
<dbReference type="Pfam" id="PF10593">
    <property type="entry name" value="Z1"/>
    <property type="match status" value="1"/>
</dbReference>